<dbReference type="PANTHER" id="PTHR43782:SF3">
    <property type="entry name" value="ARGINASE"/>
    <property type="match status" value="1"/>
</dbReference>
<dbReference type="PANTHER" id="PTHR43782">
    <property type="entry name" value="ARGINASE"/>
    <property type="match status" value="1"/>
</dbReference>
<evidence type="ECO:0000256" key="1">
    <source>
        <dbReference type="ARBA" id="ARBA00022723"/>
    </source>
</evidence>
<dbReference type="PROSITE" id="PS51409">
    <property type="entry name" value="ARGINASE_2"/>
    <property type="match status" value="1"/>
</dbReference>
<dbReference type="AlphaFoldDB" id="A0AAU8DTL6"/>
<dbReference type="CDD" id="cd09999">
    <property type="entry name" value="Arginase-like_1"/>
    <property type="match status" value="1"/>
</dbReference>
<comment type="similarity">
    <text evidence="4">Belongs to the arginase family.</text>
</comment>
<dbReference type="GO" id="GO:0004053">
    <property type="term" value="F:arginase activity"/>
    <property type="evidence" value="ECO:0007669"/>
    <property type="project" value="TreeGrafter"/>
</dbReference>
<dbReference type="InterPro" id="IPR023696">
    <property type="entry name" value="Ureohydrolase_dom_sf"/>
</dbReference>
<protein>
    <submittedName>
        <fullName evidence="5">Arginase family protein</fullName>
    </submittedName>
</protein>
<evidence type="ECO:0000256" key="2">
    <source>
        <dbReference type="ARBA" id="ARBA00022801"/>
    </source>
</evidence>
<keyword evidence="1" id="KW-0479">Metal-binding</keyword>
<dbReference type="GO" id="GO:0005829">
    <property type="term" value="C:cytosol"/>
    <property type="evidence" value="ECO:0007669"/>
    <property type="project" value="TreeGrafter"/>
</dbReference>
<dbReference type="EMBL" id="CP159218">
    <property type="protein sequence ID" value="XCG65298.1"/>
    <property type="molecule type" value="Genomic_DNA"/>
</dbReference>
<dbReference type="Gene3D" id="3.40.800.10">
    <property type="entry name" value="Ureohydrolase domain"/>
    <property type="match status" value="1"/>
</dbReference>
<dbReference type="RefSeq" id="WP_353650903.1">
    <property type="nucleotide sequence ID" value="NZ_CP159218.1"/>
</dbReference>
<reference evidence="5" key="1">
    <citation type="submission" date="2024-05" db="EMBL/GenBank/DDBJ databases">
        <authorList>
            <person name="Cai S.Y."/>
            <person name="Jin L.M."/>
            <person name="Li H.R."/>
        </authorList>
    </citation>
    <scope>NUCLEOTIDE SEQUENCE</scope>
    <source>
        <strain evidence="5">A5-74</strain>
    </source>
</reference>
<accession>A0AAU8DTL6</accession>
<evidence type="ECO:0000313" key="5">
    <source>
        <dbReference type="EMBL" id="XCG65298.1"/>
    </source>
</evidence>
<dbReference type="Pfam" id="PF00491">
    <property type="entry name" value="Arginase"/>
    <property type="match status" value="1"/>
</dbReference>
<evidence type="ECO:0000256" key="4">
    <source>
        <dbReference type="PROSITE-ProRule" id="PRU00742"/>
    </source>
</evidence>
<dbReference type="InterPro" id="IPR006035">
    <property type="entry name" value="Ureohydrolase"/>
</dbReference>
<name>A0AAU8DTL6_9ACTN</name>
<sequence length="273" mass="28336">MGTTTFAVTVFRGRVGDHNDRAMAGSEVVGAAVAEHLGLVPVTVGVPAPALGTGWQDELDAARADLTAMAARYEEVLGAHHVPVTALTRCAVALATLPRVAAHRPDAVVVWFDAHADINTPDDTTTGYLGGLALSGPMGWWDTGLGGGLGSDQVILVGTRDLDPAEQRRVDDGTVALVAPGADLPDRLRAAVAGRPVYVHLDCDVLEPGTVPTDYHVPDGLTLDDLHPAVLVLAESELVGLEIAEFETAQQPGEEAVAAAALLQALRPLLIPV</sequence>
<keyword evidence="2" id="KW-0378">Hydrolase</keyword>
<proteinExistence type="inferred from homology"/>
<gene>
    <name evidence="5" type="ORF">ABLG96_08425</name>
</gene>
<keyword evidence="3" id="KW-0464">Manganese</keyword>
<dbReference type="SUPFAM" id="SSF52768">
    <property type="entry name" value="Arginase/deacetylase"/>
    <property type="match status" value="1"/>
</dbReference>
<evidence type="ECO:0000256" key="3">
    <source>
        <dbReference type="ARBA" id="ARBA00023211"/>
    </source>
</evidence>
<dbReference type="GO" id="GO:0030145">
    <property type="term" value="F:manganese ion binding"/>
    <property type="evidence" value="ECO:0007669"/>
    <property type="project" value="TreeGrafter"/>
</dbReference>
<organism evidence="5">
    <name type="scientific">Nakamurella sp. A5-74</name>
    <dbReference type="NCBI Taxonomy" id="3158264"/>
    <lineage>
        <taxon>Bacteria</taxon>
        <taxon>Bacillati</taxon>
        <taxon>Actinomycetota</taxon>
        <taxon>Actinomycetes</taxon>
        <taxon>Nakamurellales</taxon>
        <taxon>Nakamurellaceae</taxon>
        <taxon>Nakamurella</taxon>
    </lineage>
</organism>